<gene>
    <name evidence="2" type="ORF">CCMP2556_LOCUS36634</name>
</gene>
<sequence>MQEKRAALLNKTYAHLYKLDPAADLGPSLTAPPPVQAEVPRAPPVLAPAAPAHNPRARSFSLQPTHPSAEKPLSGAVPSSLPVIDRHHSKNAAPLSARALAP</sequence>
<comment type="caution">
    <text evidence="2">The sequence shown here is derived from an EMBL/GenBank/DDBJ whole genome shotgun (WGS) entry which is preliminary data.</text>
</comment>
<keyword evidence="3" id="KW-1185">Reference proteome</keyword>
<feature type="compositionally biased region" description="Low complexity" evidence="1">
    <location>
        <begin position="47"/>
        <end position="58"/>
    </location>
</feature>
<feature type="region of interest" description="Disordered" evidence="1">
    <location>
        <begin position="22"/>
        <end position="102"/>
    </location>
</feature>
<protein>
    <submittedName>
        <fullName evidence="2">Uncharacterized protein</fullName>
    </submittedName>
</protein>
<accession>A0ABP0PHF3</accession>
<organism evidence="2 3">
    <name type="scientific">Durusdinium trenchii</name>
    <dbReference type="NCBI Taxonomy" id="1381693"/>
    <lineage>
        <taxon>Eukaryota</taxon>
        <taxon>Sar</taxon>
        <taxon>Alveolata</taxon>
        <taxon>Dinophyceae</taxon>
        <taxon>Suessiales</taxon>
        <taxon>Symbiodiniaceae</taxon>
        <taxon>Durusdinium</taxon>
    </lineage>
</organism>
<evidence type="ECO:0000256" key="1">
    <source>
        <dbReference type="SAM" id="MobiDB-lite"/>
    </source>
</evidence>
<name>A0ABP0PHF3_9DINO</name>
<feature type="non-terminal residue" evidence="2">
    <location>
        <position position="102"/>
    </location>
</feature>
<feature type="compositionally biased region" description="Pro residues" evidence="1">
    <location>
        <begin position="30"/>
        <end position="46"/>
    </location>
</feature>
<dbReference type="EMBL" id="CAXAMN010023003">
    <property type="protein sequence ID" value="CAK9074349.1"/>
    <property type="molecule type" value="Genomic_DNA"/>
</dbReference>
<evidence type="ECO:0000313" key="2">
    <source>
        <dbReference type="EMBL" id="CAK9074349.1"/>
    </source>
</evidence>
<dbReference type="Proteomes" id="UP001642484">
    <property type="component" value="Unassembled WGS sequence"/>
</dbReference>
<evidence type="ECO:0000313" key="3">
    <source>
        <dbReference type="Proteomes" id="UP001642484"/>
    </source>
</evidence>
<reference evidence="2 3" key="1">
    <citation type="submission" date="2024-02" db="EMBL/GenBank/DDBJ databases">
        <authorList>
            <person name="Chen Y."/>
            <person name="Shah S."/>
            <person name="Dougan E. K."/>
            <person name="Thang M."/>
            <person name="Chan C."/>
        </authorList>
    </citation>
    <scope>NUCLEOTIDE SEQUENCE [LARGE SCALE GENOMIC DNA]</scope>
</reference>
<proteinExistence type="predicted"/>